<keyword evidence="1" id="KW-0812">Transmembrane</keyword>
<sequence length="143" mass="16654">MLDKEVIVAIISVSGVLITAGITLVGYIWSKRQNKKVIFNQTVSEKRNIWLNEMRQYISEMLALANMAQNSYKPLEYYIARNQVVLRLNERETLHLMLHNQIKILDVCTSTNYLAIRDKVIELSKIILKEEWEKVKSEAKGEE</sequence>
<evidence type="ECO:0000313" key="2">
    <source>
        <dbReference type="EMBL" id="HIW02580.1"/>
    </source>
</evidence>
<keyword evidence="1" id="KW-1133">Transmembrane helix</keyword>
<organism evidence="2 3">
    <name type="scientific">Candidatus Protoclostridium stercorigallinarum</name>
    <dbReference type="NCBI Taxonomy" id="2838741"/>
    <lineage>
        <taxon>Bacteria</taxon>
        <taxon>Bacillati</taxon>
        <taxon>Bacillota</taxon>
        <taxon>Clostridia</taxon>
        <taxon>Candidatus Protoclostridium</taxon>
    </lineage>
</organism>
<name>A0A9D1Q0Z5_9FIRM</name>
<evidence type="ECO:0000256" key="1">
    <source>
        <dbReference type="SAM" id="Phobius"/>
    </source>
</evidence>
<evidence type="ECO:0000313" key="3">
    <source>
        <dbReference type="Proteomes" id="UP000823990"/>
    </source>
</evidence>
<accession>A0A9D1Q0Z5</accession>
<feature type="transmembrane region" description="Helical" evidence="1">
    <location>
        <begin position="6"/>
        <end position="29"/>
    </location>
</feature>
<reference evidence="2" key="1">
    <citation type="journal article" date="2021" name="PeerJ">
        <title>Extensive microbial diversity within the chicken gut microbiome revealed by metagenomics and culture.</title>
        <authorList>
            <person name="Gilroy R."/>
            <person name="Ravi A."/>
            <person name="Getino M."/>
            <person name="Pursley I."/>
            <person name="Horton D.L."/>
            <person name="Alikhan N.F."/>
            <person name="Baker D."/>
            <person name="Gharbi K."/>
            <person name="Hall N."/>
            <person name="Watson M."/>
            <person name="Adriaenssens E.M."/>
            <person name="Foster-Nyarko E."/>
            <person name="Jarju S."/>
            <person name="Secka A."/>
            <person name="Antonio M."/>
            <person name="Oren A."/>
            <person name="Chaudhuri R.R."/>
            <person name="La Ragione R."/>
            <person name="Hildebrand F."/>
            <person name="Pallen M.J."/>
        </authorList>
    </citation>
    <scope>NUCLEOTIDE SEQUENCE</scope>
    <source>
        <strain evidence="2">12435</strain>
    </source>
</reference>
<protein>
    <submittedName>
        <fullName evidence="2">Uncharacterized protein</fullName>
    </submittedName>
</protein>
<dbReference type="AlphaFoldDB" id="A0A9D1Q0Z5"/>
<dbReference type="Proteomes" id="UP000823990">
    <property type="component" value="Unassembled WGS sequence"/>
</dbReference>
<keyword evidence="1" id="KW-0472">Membrane</keyword>
<dbReference type="EMBL" id="DXHS01000070">
    <property type="protein sequence ID" value="HIW02580.1"/>
    <property type="molecule type" value="Genomic_DNA"/>
</dbReference>
<proteinExistence type="predicted"/>
<comment type="caution">
    <text evidence="2">The sequence shown here is derived from an EMBL/GenBank/DDBJ whole genome shotgun (WGS) entry which is preliminary data.</text>
</comment>
<reference evidence="2" key="2">
    <citation type="submission" date="2021-04" db="EMBL/GenBank/DDBJ databases">
        <authorList>
            <person name="Gilroy R."/>
        </authorList>
    </citation>
    <scope>NUCLEOTIDE SEQUENCE</scope>
    <source>
        <strain evidence="2">12435</strain>
    </source>
</reference>
<gene>
    <name evidence="2" type="ORF">H9892_04505</name>
</gene>